<gene>
    <name evidence="14" type="ORF">AOL_s00188g22</name>
</gene>
<dbReference type="GO" id="GO:0004190">
    <property type="term" value="F:aspartic-type endopeptidase activity"/>
    <property type="evidence" value="ECO:0007669"/>
    <property type="project" value="UniProtKB-KW"/>
</dbReference>
<evidence type="ECO:0000313" key="14">
    <source>
        <dbReference type="EMBL" id="EGX44684.1"/>
    </source>
</evidence>
<comment type="caution">
    <text evidence="14">The sequence shown here is derived from an EMBL/GenBank/DDBJ whole genome shotgun (WGS) entry which is preliminary data.</text>
</comment>
<keyword evidence="3" id="KW-1003">Cell membrane</keyword>
<feature type="disulfide bond" evidence="11">
    <location>
        <begin position="338"/>
        <end position="372"/>
    </location>
</feature>
<dbReference type="AlphaFoldDB" id="G1XQ11"/>
<dbReference type="PROSITE" id="PS00141">
    <property type="entry name" value="ASP_PROTEASE"/>
    <property type="match status" value="2"/>
</dbReference>
<dbReference type="OMA" id="SKSCLAH"/>
<dbReference type="GO" id="GO:0006508">
    <property type="term" value="P:proteolysis"/>
    <property type="evidence" value="ECO:0007669"/>
    <property type="project" value="UniProtKB-KW"/>
</dbReference>
<dbReference type="GeneID" id="22897670"/>
<evidence type="ECO:0000256" key="6">
    <source>
        <dbReference type="ARBA" id="ARBA00022801"/>
    </source>
</evidence>
<evidence type="ECO:0000256" key="5">
    <source>
        <dbReference type="ARBA" id="ARBA00022750"/>
    </source>
</evidence>
<dbReference type="HOGENOM" id="CLU_013253_10_1_1"/>
<dbReference type="PRINTS" id="PR00792">
    <property type="entry name" value="PEPSIN"/>
</dbReference>
<keyword evidence="4 12" id="KW-0645">Protease</keyword>
<keyword evidence="5 12" id="KW-0064">Aspartyl protease</keyword>
<reference evidence="14 15" key="1">
    <citation type="journal article" date="2011" name="PLoS Pathog.">
        <title>Genomic and proteomic analyses of the fungus Arthrobotrys oligospora provide insights into nematode-trap formation.</title>
        <authorList>
            <person name="Yang J."/>
            <person name="Wang L."/>
            <person name="Ji X."/>
            <person name="Feng Y."/>
            <person name="Li X."/>
            <person name="Zou C."/>
            <person name="Xu J."/>
            <person name="Ren Y."/>
            <person name="Mi Q."/>
            <person name="Wu J."/>
            <person name="Liu S."/>
            <person name="Liu Y."/>
            <person name="Huang X."/>
            <person name="Wang H."/>
            <person name="Niu X."/>
            <person name="Li J."/>
            <person name="Liang L."/>
            <person name="Luo Y."/>
            <person name="Ji K."/>
            <person name="Zhou W."/>
            <person name="Yu Z."/>
            <person name="Li G."/>
            <person name="Liu Y."/>
            <person name="Li L."/>
            <person name="Qiao M."/>
            <person name="Feng L."/>
            <person name="Zhang K.-Q."/>
        </authorList>
    </citation>
    <scope>NUCLEOTIDE SEQUENCE [LARGE SCALE GENOMIC DNA]</scope>
    <source>
        <strain evidence="15">ATCC 24927 / CBS 115.81 / DSM 1491</strain>
    </source>
</reference>
<dbReference type="Pfam" id="PF00026">
    <property type="entry name" value="Asp"/>
    <property type="match status" value="1"/>
</dbReference>
<dbReference type="PANTHER" id="PTHR47966">
    <property type="entry name" value="BETA-SITE APP-CLEAVING ENZYME, ISOFORM A-RELATED"/>
    <property type="match status" value="1"/>
</dbReference>
<organism evidence="14 15">
    <name type="scientific">Arthrobotrys oligospora (strain ATCC 24927 / CBS 115.81 / DSM 1491)</name>
    <name type="common">Nematode-trapping fungus</name>
    <name type="synonym">Didymozoophaga oligospora</name>
    <dbReference type="NCBI Taxonomy" id="756982"/>
    <lineage>
        <taxon>Eukaryota</taxon>
        <taxon>Fungi</taxon>
        <taxon>Dikarya</taxon>
        <taxon>Ascomycota</taxon>
        <taxon>Pezizomycotina</taxon>
        <taxon>Orbiliomycetes</taxon>
        <taxon>Orbiliales</taxon>
        <taxon>Orbiliaceae</taxon>
        <taxon>Orbilia</taxon>
        <taxon>Orbilia oligospora</taxon>
    </lineage>
</organism>
<feature type="domain" description="Peptidase A1" evidence="13">
    <location>
        <begin position="97"/>
        <end position="411"/>
    </location>
</feature>
<evidence type="ECO:0000256" key="4">
    <source>
        <dbReference type="ARBA" id="ARBA00022670"/>
    </source>
</evidence>
<evidence type="ECO:0000256" key="8">
    <source>
        <dbReference type="ARBA" id="ARBA00023180"/>
    </source>
</evidence>
<evidence type="ECO:0000256" key="3">
    <source>
        <dbReference type="ARBA" id="ARBA00022475"/>
    </source>
</evidence>
<dbReference type="SUPFAM" id="SSF50630">
    <property type="entry name" value="Acid proteases"/>
    <property type="match status" value="1"/>
</dbReference>
<comment type="similarity">
    <text evidence="2 12">Belongs to the peptidase A1 family.</text>
</comment>
<evidence type="ECO:0000313" key="15">
    <source>
        <dbReference type="Proteomes" id="UP000008784"/>
    </source>
</evidence>
<name>G1XQ11_ARTOA</name>
<dbReference type="InterPro" id="IPR034164">
    <property type="entry name" value="Pepsin-like_dom"/>
</dbReference>
<dbReference type="InParanoid" id="G1XQ11"/>
<dbReference type="OrthoDB" id="28208at2759"/>
<evidence type="ECO:0000256" key="10">
    <source>
        <dbReference type="PIRSR" id="PIRSR601461-1"/>
    </source>
</evidence>
<dbReference type="eggNOG" id="KOG1339">
    <property type="taxonomic scope" value="Eukaryota"/>
</dbReference>
<dbReference type="PANTHER" id="PTHR47966:SF75">
    <property type="entry name" value="ENDOPEPTIDASE (CTSD), PUTATIVE (AFU_ORTHOLOGUE AFUA_4G07040)-RELATED"/>
    <property type="match status" value="1"/>
</dbReference>
<dbReference type="STRING" id="756982.G1XQ11"/>
<dbReference type="RefSeq" id="XP_011126573.1">
    <property type="nucleotide sequence ID" value="XM_011128271.1"/>
</dbReference>
<keyword evidence="8" id="KW-0325">Glycoprotein</keyword>
<feature type="active site" evidence="10">
    <location>
        <position position="304"/>
    </location>
</feature>
<dbReference type="EMBL" id="ADOT01000279">
    <property type="protein sequence ID" value="EGX44684.1"/>
    <property type="molecule type" value="Genomic_DNA"/>
</dbReference>
<evidence type="ECO:0000256" key="11">
    <source>
        <dbReference type="PIRSR" id="PIRSR601461-2"/>
    </source>
</evidence>
<dbReference type="CDD" id="cd05471">
    <property type="entry name" value="pepsin_like"/>
    <property type="match status" value="1"/>
</dbReference>
<dbReference type="InterPro" id="IPR033121">
    <property type="entry name" value="PEPTIDASE_A1"/>
</dbReference>
<evidence type="ECO:0000256" key="2">
    <source>
        <dbReference type="ARBA" id="ARBA00007447"/>
    </source>
</evidence>
<dbReference type="Proteomes" id="UP000008784">
    <property type="component" value="Unassembled WGS sequence"/>
</dbReference>
<dbReference type="GO" id="GO:0005886">
    <property type="term" value="C:plasma membrane"/>
    <property type="evidence" value="ECO:0007669"/>
    <property type="project" value="UniProtKB-SubCell"/>
</dbReference>
<feature type="active site" evidence="10">
    <location>
        <position position="115"/>
    </location>
</feature>
<accession>G1XQ11</accession>
<comment type="subcellular location">
    <subcellularLocation>
        <location evidence="1">Cell membrane</location>
    </subcellularLocation>
</comment>
<evidence type="ECO:0000256" key="12">
    <source>
        <dbReference type="RuleBase" id="RU000454"/>
    </source>
</evidence>
<dbReference type="MEROPS" id="A01.077"/>
<feature type="disulfide bond" evidence="11">
    <location>
        <begin position="128"/>
        <end position="133"/>
    </location>
</feature>
<keyword evidence="7" id="KW-0472">Membrane</keyword>
<evidence type="ECO:0000259" key="13">
    <source>
        <dbReference type="PROSITE" id="PS51767"/>
    </source>
</evidence>
<dbReference type="FunFam" id="2.40.70.10:FF:000008">
    <property type="entry name" value="Cathepsin D"/>
    <property type="match status" value="1"/>
</dbReference>
<dbReference type="Gene3D" id="2.40.70.10">
    <property type="entry name" value="Acid Proteases"/>
    <property type="match status" value="2"/>
</dbReference>
<dbReference type="PROSITE" id="PS51767">
    <property type="entry name" value="PEPTIDASE_A1"/>
    <property type="match status" value="1"/>
</dbReference>
<dbReference type="InterPro" id="IPR001461">
    <property type="entry name" value="Aspartic_peptidase_A1"/>
</dbReference>
<evidence type="ECO:0000256" key="1">
    <source>
        <dbReference type="ARBA" id="ARBA00004236"/>
    </source>
</evidence>
<dbReference type="InterPro" id="IPR001969">
    <property type="entry name" value="Aspartic_peptidase_AS"/>
</dbReference>
<evidence type="ECO:0000256" key="7">
    <source>
        <dbReference type="ARBA" id="ARBA00023136"/>
    </source>
</evidence>
<keyword evidence="6 12" id="KW-0378">Hydrolase</keyword>
<protein>
    <recommendedName>
        <fullName evidence="13">Peptidase A1 domain-containing protein</fullName>
    </recommendedName>
</protein>
<keyword evidence="11" id="KW-1015">Disulfide bond</keyword>
<dbReference type="InterPro" id="IPR021109">
    <property type="entry name" value="Peptidase_aspartic_dom_sf"/>
</dbReference>
<dbReference type="FunFam" id="2.40.70.10:FF:000060">
    <property type="entry name" value="Aspartic-type endopeptidase ctsD"/>
    <property type="match status" value="1"/>
</dbReference>
<proteinExistence type="inferred from homology"/>
<sequence>MRLIVITYFAVCINRINAFVPWRPNTSDFDPSTLHSIEASSHAVRRHKLRIAHASAKFERRTGTGDLNAASFSPLTRREDKTSGPVDLYSDPNDISYWVNVDVGSSGKSFRLVVDTGSADTWIPSAECKSKSCLAHRTFGPDDSSTLHVTSDKTFAIAYASGNVEGYIAKDTLKFGSVTIDKMEFGLAKMVSDDFTNFPVDGILGLGFPSASILKVPTFIESLISHNVISKHIFGAYLHRTADNKNGGTITFGGIDASRIEGGVEALKYYDVNTTTSLWSIRMSDVVLDGQNANFQEGRNVIIDTGTALILIPPEDALKLHQFIPGTKSNGETFYIPCNTDISLQFQFGNDAYQISGKDYVGDPIDAQKELCLSLIVGRSVVRDGAWLIGDVFLRNVYSVFDMENGKIGFGIPVPAVRASSTSMEAFPSSSSDAVSDTIKTALSPVSTFATHDSSTVSSAIMPTPTSTSTSTSGQVNFIKPTGSGLPDQIANSTSSPIRTTTTPSLASSNYSKGYRFWALFAISLFTLHNIIAITI</sequence>
<evidence type="ECO:0000256" key="9">
    <source>
        <dbReference type="ARBA" id="ARBA00023288"/>
    </source>
</evidence>
<keyword evidence="9" id="KW-0449">Lipoprotein</keyword>
<keyword evidence="15" id="KW-1185">Reference proteome</keyword>